<name>A0A0F5PLT3_9THEO</name>
<dbReference type="InterPro" id="IPR003772">
    <property type="entry name" value="YceD"/>
</dbReference>
<gene>
    <name evidence="1" type="ORF">CDSM653_01395</name>
</gene>
<reference evidence="1 2" key="1">
    <citation type="submission" date="2008-07" db="EMBL/GenBank/DDBJ databases">
        <authorList>
            <person name="Gonzalez J."/>
            <person name="Sokolova T."/>
            <person name="Ferriera S."/>
            <person name="Johnson J."/>
            <person name="Kravitz S."/>
            <person name="Beeson K."/>
            <person name="Sutton G."/>
            <person name="Rogers Y.-H."/>
            <person name="Friedman R."/>
            <person name="Frazier M."/>
            <person name="Venter J.C."/>
        </authorList>
    </citation>
    <scope>NUCLEOTIDE SEQUENCE [LARGE SCALE GENOMIC DNA]</scope>
    <source>
        <strain evidence="1 2">DSM 12653</strain>
    </source>
</reference>
<evidence type="ECO:0008006" key="3">
    <source>
        <dbReference type="Google" id="ProtNLM"/>
    </source>
</evidence>
<dbReference type="AlphaFoldDB" id="A0A0F5PLT3"/>
<dbReference type="PANTHER" id="PTHR34374">
    <property type="entry name" value="LARGE RIBOSOMAL RNA SUBUNIT ACCUMULATION PROTEIN YCED HOMOLOG 1, CHLOROPLASTIC"/>
    <property type="match status" value="1"/>
</dbReference>
<reference evidence="1 2" key="2">
    <citation type="journal article" date="2015" name="BMC Genomics">
        <title>Analysis of three genomes within the thermophilic bacterial species Caldanaerobacter subterraneus with a focus on carbon monoxide dehydrogenase evolution and hydrolase diversity.</title>
        <authorList>
            <person name="Sant'Anna F.H."/>
            <person name="Lebedinsky A.V."/>
            <person name="Sokolova T.G."/>
            <person name="Robb F.T."/>
            <person name="Gonzalez J.M."/>
        </authorList>
    </citation>
    <scope>NUCLEOTIDE SEQUENCE [LARGE SCALE GENOMIC DNA]</scope>
    <source>
        <strain evidence="1 2">DSM 12653</strain>
    </source>
</reference>
<comment type="caution">
    <text evidence="1">The sequence shown here is derived from an EMBL/GenBank/DDBJ whole genome shotgun (WGS) entry which is preliminary data.</text>
</comment>
<dbReference type="Pfam" id="PF02620">
    <property type="entry name" value="YceD"/>
    <property type="match status" value="1"/>
</dbReference>
<dbReference type="PANTHER" id="PTHR34374:SF1">
    <property type="entry name" value="LARGE RIBOSOMAL RNA SUBUNIT ACCUMULATION PROTEIN YCED HOMOLOG 1, CHLOROPLASTIC"/>
    <property type="match status" value="1"/>
</dbReference>
<dbReference type="EMBL" id="ABXP02000078">
    <property type="protein sequence ID" value="KKC29545.1"/>
    <property type="molecule type" value="Genomic_DNA"/>
</dbReference>
<organism evidence="1 2">
    <name type="scientific">Caldanaerobacter subterraneus subsp. pacificus DSM 12653</name>
    <dbReference type="NCBI Taxonomy" id="391606"/>
    <lineage>
        <taxon>Bacteria</taxon>
        <taxon>Bacillati</taxon>
        <taxon>Bacillota</taxon>
        <taxon>Clostridia</taxon>
        <taxon>Thermoanaerobacterales</taxon>
        <taxon>Thermoanaerobacteraceae</taxon>
        <taxon>Caldanaerobacter</taxon>
    </lineage>
</organism>
<dbReference type="RefSeq" id="WP_022587644.1">
    <property type="nucleotide sequence ID" value="NZ_ABXP02000078.1"/>
</dbReference>
<protein>
    <recommendedName>
        <fullName evidence="3">DUF177 domain-containing protein</fullName>
    </recommendedName>
</protein>
<reference evidence="2" key="3">
    <citation type="submission" date="2015-02" db="EMBL/GenBank/DDBJ databases">
        <title>Genome analysis of three genomes within the thermophilic hydrogenogenic bacterial species Caldanaerobacter subterraneus.</title>
        <authorList>
            <person name="Sant'Anna F.H."/>
            <person name="Lebedinsky A."/>
            <person name="Sokolova T."/>
            <person name="Robb F.T."/>
            <person name="Gonzalez J.M."/>
        </authorList>
    </citation>
    <scope>NUCLEOTIDE SEQUENCE [LARGE SCALE GENOMIC DNA]</scope>
    <source>
        <strain evidence="2">DSM 12653</strain>
    </source>
</reference>
<evidence type="ECO:0000313" key="1">
    <source>
        <dbReference type="EMBL" id="KKC29545.1"/>
    </source>
</evidence>
<sequence length="161" mass="18746">MKIDLLKIKGQLGRSIYVDYVEDLKSFDFKGEEFEIVDPWRVKGKITAQKEGLFAELDIKGSIRATCDRCLEEFIYPLDLKLREYVEECVDEEVDDSFYENFDMTIFVLHFVILSLPMKFLCREDCKGLCPICGTNLNYGSCSCKREEIDPRLEVLSKLLQ</sequence>
<evidence type="ECO:0000313" key="2">
    <source>
        <dbReference type="Proteomes" id="UP000010146"/>
    </source>
</evidence>
<dbReference type="Proteomes" id="UP000010146">
    <property type="component" value="Unassembled WGS sequence"/>
</dbReference>
<accession>A0A0F5PLT3</accession>
<proteinExistence type="predicted"/>